<gene>
    <name evidence="1" type="ORF">EWH70_26575</name>
</gene>
<organism evidence="1 2">
    <name type="scientific">Amycolatopsis suaedae</name>
    <dbReference type="NCBI Taxonomy" id="2510978"/>
    <lineage>
        <taxon>Bacteria</taxon>
        <taxon>Bacillati</taxon>
        <taxon>Actinomycetota</taxon>
        <taxon>Actinomycetes</taxon>
        <taxon>Pseudonocardiales</taxon>
        <taxon>Pseudonocardiaceae</taxon>
        <taxon>Amycolatopsis</taxon>
    </lineage>
</organism>
<dbReference type="RefSeq" id="WP_130478244.1">
    <property type="nucleotide sequence ID" value="NZ_SFCC01000014.1"/>
</dbReference>
<comment type="caution">
    <text evidence="1">The sequence shown here is derived from an EMBL/GenBank/DDBJ whole genome shotgun (WGS) entry which is preliminary data.</text>
</comment>
<accession>A0A4Q7J0Z3</accession>
<name>A0A4Q7J0Z3_9PSEU</name>
<reference evidence="1 2" key="1">
    <citation type="submission" date="2019-02" db="EMBL/GenBank/DDBJ databases">
        <title>Draft genome sequence of Amycolatopsis sp. 8-3EHSu isolated from roots of Suaeda maritima.</title>
        <authorList>
            <person name="Duangmal K."/>
            <person name="Chantavorakit T."/>
        </authorList>
    </citation>
    <scope>NUCLEOTIDE SEQUENCE [LARGE SCALE GENOMIC DNA]</scope>
    <source>
        <strain evidence="1 2">8-3EHSu</strain>
    </source>
</reference>
<dbReference type="EMBL" id="SFCC01000014">
    <property type="protein sequence ID" value="RZQ61031.1"/>
    <property type="molecule type" value="Genomic_DNA"/>
</dbReference>
<protein>
    <submittedName>
        <fullName evidence="1">Uncharacterized protein</fullName>
    </submittedName>
</protein>
<dbReference type="Proteomes" id="UP000292003">
    <property type="component" value="Unassembled WGS sequence"/>
</dbReference>
<proteinExistence type="predicted"/>
<evidence type="ECO:0000313" key="1">
    <source>
        <dbReference type="EMBL" id="RZQ61031.1"/>
    </source>
</evidence>
<keyword evidence="2" id="KW-1185">Reference proteome</keyword>
<dbReference type="AlphaFoldDB" id="A0A4Q7J0Z3"/>
<evidence type="ECO:0000313" key="2">
    <source>
        <dbReference type="Proteomes" id="UP000292003"/>
    </source>
</evidence>
<sequence length="113" mass="11802">MLKHLIPDFEEFEYVGGGSCTTACVGLRISGGAFTSCKLDDGADTTSDRVGINAQPILSVSEIARYQRKGTQASVVTPGIYYRGSIASDGRAIAFVAQVTVDGSSFSISLGES</sequence>